<evidence type="ECO:0000256" key="2">
    <source>
        <dbReference type="ARBA" id="ARBA00022741"/>
    </source>
</evidence>
<feature type="domain" description="Mur ligase C-terminal" evidence="4">
    <location>
        <begin position="884"/>
        <end position="995"/>
    </location>
</feature>
<dbReference type="InterPro" id="IPR004101">
    <property type="entry name" value="Mur_ligase_C"/>
</dbReference>
<evidence type="ECO:0000256" key="1">
    <source>
        <dbReference type="ARBA" id="ARBA00022598"/>
    </source>
</evidence>
<dbReference type="Pfam" id="PF02875">
    <property type="entry name" value="Mur_ligase_C"/>
    <property type="match status" value="1"/>
</dbReference>
<dbReference type="InterPro" id="IPR008928">
    <property type="entry name" value="6-hairpin_glycosidase_sf"/>
</dbReference>
<dbReference type="Gene3D" id="3.40.1190.10">
    <property type="entry name" value="Mur-like, catalytic domain"/>
    <property type="match status" value="1"/>
</dbReference>
<dbReference type="SUPFAM" id="SSF53244">
    <property type="entry name" value="MurD-like peptide ligases, peptide-binding domain"/>
    <property type="match status" value="1"/>
</dbReference>
<evidence type="ECO:0000313" key="6">
    <source>
        <dbReference type="EMBL" id="MCC4233939.1"/>
    </source>
</evidence>
<dbReference type="PANTHER" id="PTHR43024:SF1">
    <property type="entry name" value="UDP-N-ACETYLMURAMOYL-TRIPEPTIDE--D-ALANYL-D-ALANINE LIGASE"/>
    <property type="match status" value="1"/>
</dbReference>
<dbReference type="Gene3D" id="3.90.190.20">
    <property type="entry name" value="Mur ligase, C-terminal domain"/>
    <property type="match status" value="1"/>
</dbReference>
<dbReference type="InterPro" id="IPR036565">
    <property type="entry name" value="Mur-like_cat_sf"/>
</dbReference>
<dbReference type="SUPFAM" id="SSF53623">
    <property type="entry name" value="MurD-like peptide ligases, catalytic domain"/>
    <property type="match status" value="1"/>
</dbReference>
<gene>
    <name evidence="6" type="ORF">LL253_14755</name>
</gene>
<dbReference type="InterPro" id="IPR013221">
    <property type="entry name" value="Mur_ligase_cen"/>
</dbReference>
<evidence type="ECO:0000259" key="5">
    <source>
        <dbReference type="Pfam" id="PF08245"/>
    </source>
</evidence>
<dbReference type="PANTHER" id="PTHR43024">
    <property type="entry name" value="UDP-N-ACETYLMURAMOYL-TRIPEPTIDE--D-ALANYL-D-ALANINE LIGASE"/>
    <property type="match status" value="1"/>
</dbReference>
<dbReference type="RefSeq" id="WP_228227670.1">
    <property type="nucleotide sequence ID" value="NZ_JAJGNP010000013.1"/>
</dbReference>
<accession>A0ABS8H5W5</accession>
<dbReference type="InterPro" id="IPR051046">
    <property type="entry name" value="MurCDEF_CellWall_CoF430Synth"/>
</dbReference>
<name>A0ABS8H5W5_9SPHN</name>
<proteinExistence type="predicted"/>
<evidence type="ECO:0000313" key="7">
    <source>
        <dbReference type="Proteomes" id="UP001198830"/>
    </source>
</evidence>
<organism evidence="6 7">
    <name type="scientific">Sphingobium soli</name>
    <dbReference type="NCBI Taxonomy" id="1591116"/>
    <lineage>
        <taxon>Bacteria</taxon>
        <taxon>Pseudomonadati</taxon>
        <taxon>Pseudomonadota</taxon>
        <taxon>Alphaproteobacteria</taxon>
        <taxon>Sphingomonadales</taxon>
        <taxon>Sphingomonadaceae</taxon>
        <taxon>Sphingobium</taxon>
    </lineage>
</organism>
<dbReference type="GO" id="GO:0016874">
    <property type="term" value="F:ligase activity"/>
    <property type="evidence" value="ECO:0007669"/>
    <property type="project" value="UniProtKB-KW"/>
</dbReference>
<keyword evidence="1 6" id="KW-0436">Ligase</keyword>
<dbReference type="InterPro" id="IPR036615">
    <property type="entry name" value="Mur_ligase_C_dom_sf"/>
</dbReference>
<dbReference type="SUPFAM" id="SSF48208">
    <property type="entry name" value="Six-hairpin glycosidases"/>
    <property type="match status" value="1"/>
</dbReference>
<protein>
    <submittedName>
        <fullName evidence="6">UDP-N-acetylmuramoyl-tripeptide--D-alanyl-D-alanine ligase</fullName>
    </submittedName>
</protein>
<dbReference type="Proteomes" id="UP001198830">
    <property type="component" value="Unassembled WGS sequence"/>
</dbReference>
<dbReference type="EMBL" id="JAJGNP010000013">
    <property type="protein sequence ID" value="MCC4233939.1"/>
    <property type="molecule type" value="Genomic_DNA"/>
</dbReference>
<comment type="caution">
    <text evidence="6">The sequence shown here is derived from an EMBL/GenBank/DDBJ whole genome shotgun (WGS) entry which is preliminary data.</text>
</comment>
<dbReference type="Pfam" id="PF08245">
    <property type="entry name" value="Mur_ligase_M"/>
    <property type="match status" value="1"/>
</dbReference>
<keyword evidence="3" id="KW-0067">ATP-binding</keyword>
<sequence length="1025" mass="112882">MRPTLTDRLAAIGDRLAHIDPIMIDGTPGVVLFLSYTDGETRARTLRFAGPNAQSCWAAAETVLKRAAPEGCWLRVDWVRAVEQIDWGDLRARLGRTKRNYFRLGIALDGRLERAFLETEINANAMLYGGKGHPTATLNEANFRRYARIRHGVDPLDFSDDAPVWLFSTAGLFQGENGVIHAIRQQGRNAGRRTVEQLDPELLQQMIADGSAYLASQVREDGRFHYGWHPCFDRPIVAYNSLRHASTLYAMLESWEVTRAPDVLAAIERGLGYLERALIREVALPDGSPAAFLIDAGEEIKLGGNAVCVLALVKYSELFASDRYRPLLDRLAQGIAYMQDAASGGFVHILQYPTLRVKQPFRIIYYDGEAAFGLMRLYGLTKDPRWLAVATRAVRHFIAAGHAAAHDHWLGYCANELTRHCPEEAWFRFGLDNVRDYLDFVEYRITTFPTLLELMMAAQGMIDRLAQDPEHRHLLDDFDRERFDRALHARAHYLLNGHFWPELAMFFANPRRIVGSFFIRHHAFRVRIDDVEHYLSGLVAYRQHLLRQRTADANEIGWTAHNVARATGGTWVRSPPEDWRATGLCIYRPSLQDGDMVVMRGEEDAERGIPPRQVNRVKPQARGIITSAPQAFADAELPVLSVRDNGDAVLALGRYARSMMRGKLIGVTGSAGKTTMVAMLAQALRPWGKVGTSRLNANLPHGIGWNLASIAWDTPHVVMELAIGRMKQNAALARPDVAVFTNIAAAHLEFHHDLATVARRKSAIFEGMAAGATAILNADMAELARVRALALARGLSIVSYGEAPQADIRLISRKGNFLEAETPSGRMGYHLAAPGRHMAVNSLAVLATLHALSLEPDRGMSALEDFRPLAGRGDVAALCVQGKRILLIDEAYNANPASMAAALELLGAQAGGRRVAILGEMLELGPGAEGYHADLAPLATGLSIDVVHAVGPLYARFCADLPPRHRGIHAPDLATLHASWPELIRDGDIVLVKGSHGSGVHEIVQAIQAEADTIAMPRSPALLAS</sequence>
<evidence type="ECO:0000256" key="3">
    <source>
        <dbReference type="ARBA" id="ARBA00022840"/>
    </source>
</evidence>
<keyword evidence="2" id="KW-0547">Nucleotide-binding</keyword>
<feature type="domain" description="Mur ligase central" evidence="5">
    <location>
        <begin position="667"/>
        <end position="848"/>
    </location>
</feature>
<keyword evidence="7" id="KW-1185">Reference proteome</keyword>
<evidence type="ECO:0000259" key="4">
    <source>
        <dbReference type="Pfam" id="PF02875"/>
    </source>
</evidence>
<reference evidence="6 7" key="1">
    <citation type="submission" date="2021-10" db="EMBL/GenBank/DDBJ databases">
        <title>The diversity and Nitrogen Metabolism of Culturable Nitrate-Utilizing Bacteria Within the Oxygen Minimum Zone of the Changjiang (Yangtze River)Estuary.</title>
        <authorList>
            <person name="Zhang D."/>
            <person name="Zheng J."/>
            <person name="Liu S."/>
            <person name="He W."/>
        </authorList>
    </citation>
    <scope>NUCLEOTIDE SEQUENCE [LARGE SCALE GENOMIC DNA]</scope>
    <source>
        <strain evidence="6 7">FXH275-2</strain>
    </source>
</reference>